<keyword evidence="10" id="KW-0472">Membrane</keyword>
<dbReference type="EMBL" id="JAVXUP010004461">
    <property type="protein sequence ID" value="KAK2997075.1"/>
    <property type="molecule type" value="Genomic_DNA"/>
</dbReference>
<evidence type="ECO:0000256" key="8">
    <source>
        <dbReference type="ARBA" id="ARBA00023004"/>
    </source>
</evidence>
<dbReference type="GO" id="GO:0005506">
    <property type="term" value="F:iron ion binding"/>
    <property type="evidence" value="ECO:0007669"/>
    <property type="project" value="InterPro"/>
</dbReference>
<dbReference type="InterPro" id="IPR036396">
    <property type="entry name" value="Cyt_P450_sf"/>
</dbReference>
<keyword evidence="12" id="KW-1185">Reference proteome</keyword>
<dbReference type="GO" id="GO:0016020">
    <property type="term" value="C:membrane"/>
    <property type="evidence" value="ECO:0007669"/>
    <property type="project" value="UniProtKB-SubCell"/>
</dbReference>
<evidence type="ECO:0000256" key="7">
    <source>
        <dbReference type="ARBA" id="ARBA00023002"/>
    </source>
</evidence>
<dbReference type="GO" id="GO:0004497">
    <property type="term" value="F:monooxygenase activity"/>
    <property type="evidence" value="ECO:0007669"/>
    <property type="project" value="UniProtKB-KW"/>
</dbReference>
<evidence type="ECO:0000256" key="9">
    <source>
        <dbReference type="ARBA" id="ARBA00023033"/>
    </source>
</evidence>
<name>A0AA88SQS4_9ASTE</name>
<keyword evidence="9" id="KW-0503">Monooxygenase</keyword>
<dbReference type="InterPro" id="IPR002401">
    <property type="entry name" value="Cyt_P450_E_grp-I"/>
</dbReference>
<dbReference type="GO" id="GO:0020037">
    <property type="term" value="F:heme binding"/>
    <property type="evidence" value="ECO:0007669"/>
    <property type="project" value="InterPro"/>
</dbReference>
<evidence type="ECO:0000256" key="10">
    <source>
        <dbReference type="ARBA" id="ARBA00023136"/>
    </source>
</evidence>
<dbReference type="AlphaFoldDB" id="A0AA88SQS4"/>
<reference evidence="11" key="1">
    <citation type="submission" date="2022-12" db="EMBL/GenBank/DDBJ databases">
        <title>Draft genome assemblies for two species of Escallonia (Escalloniales).</title>
        <authorList>
            <person name="Chanderbali A."/>
            <person name="Dervinis C."/>
            <person name="Anghel I."/>
            <person name="Soltis D."/>
            <person name="Soltis P."/>
            <person name="Zapata F."/>
        </authorList>
    </citation>
    <scope>NUCLEOTIDE SEQUENCE</scope>
    <source>
        <strain evidence="11">UCBG64.0493</strain>
        <tissue evidence="11">Leaf</tissue>
    </source>
</reference>
<protein>
    <recommendedName>
        <fullName evidence="13">Cytochrome P450</fullName>
    </recommendedName>
</protein>
<evidence type="ECO:0000313" key="11">
    <source>
        <dbReference type="EMBL" id="KAK2997075.1"/>
    </source>
</evidence>
<keyword evidence="4" id="KW-0812">Transmembrane</keyword>
<feature type="non-terminal residue" evidence="11">
    <location>
        <position position="392"/>
    </location>
</feature>
<dbReference type="PANTHER" id="PTHR47947">
    <property type="entry name" value="CYTOCHROME P450 82C3-RELATED"/>
    <property type="match status" value="1"/>
</dbReference>
<sequence length="392" mass="44411">VNLAYRVVIRPDSSIRALIERWALEFFSTTRCNLRCVAALEFFSTTRLNAYVGIQQDEIWAVVETLFRESGGSFTKVEMRSRQANMEDLVEGRRFLNIIREKIDLSQTSNPGGFLAFSFLEKRMLKLQSENDAVLDELIGERRKKLGAYQHGRGRTNSMMDAMILLQASKPEHYSDEIIKGVIMTILTAGTDTLSLTIEWAMLLLLNHPEVLEKAKAELDSRIGHKRLVDESDLPKLHYPQSIVKERLRLYPVAPLLVPHESSADCTIGGFDIPRGTMLLVNAWAIHRDPKVWDDPASFKPERFEGGVGDQAYKLIPIGLVPRCWPCHPSGWGSWLCQPSGRTDFGCINSWGRMTEELEDMFEGIGITMRNGKPLEAMCRAHNEMINVLSET</sequence>
<keyword evidence="8" id="KW-0408">Iron</keyword>
<evidence type="ECO:0000256" key="6">
    <source>
        <dbReference type="ARBA" id="ARBA00022989"/>
    </source>
</evidence>
<dbReference type="Pfam" id="PF00067">
    <property type="entry name" value="p450"/>
    <property type="match status" value="1"/>
</dbReference>
<evidence type="ECO:0008006" key="13">
    <source>
        <dbReference type="Google" id="ProtNLM"/>
    </source>
</evidence>
<organism evidence="11 12">
    <name type="scientific">Escallonia herrerae</name>
    <dbReference type="NCBI Taxonomy" id="1293975"/>
    <lineage>
        <taxon>Eukaryota</taxon>
        <taxon>Viridiplantae</taxon>
        <taxon>Streptophyta</taxon>
        <taxon>Embryophyta</taxon>
        <taxon>Tracheophyta</taxon>
        <taxon>Spermatophyta</taxon>
        <taxon>Magnoliopsida</taxon>
        <taxon>eudicotyledons</taxon>
        <taxon>Gunneridae</taxon>
        <taxon>Pentapetalae</taxon>
        <taxon>asterids</taxon>
        <taxon>campanulids</taxon>
        <taxon>Escalloniales</taxon>
        <taxon>Escalloniaceae</taxon>
        <taxon>Escallonia</taxon>
    </lineage>
</organism>
<dbReference type="SUPFAM" id="SSF48264">
    <property type="entry name" value="Cytochrome P450"/>
    <property type="match status" value="1"/>
</dbReference>
<dbReference type="InterPro" id="IPR050651">
    <property type="entry name" value="Plant_Cytochrome_P450_Monoox"/>
</dbReference>
<dbReference type="GO" id="GO:0016705">
    <property type="term" value="F:oxidoreductase activity, acting on paired donors, with incorporation or reduction of molecular oxygen"/>
    <property type="evidence" value="ECO:0007669"/>
    <property type="project" value="InterPro"/>
</dbReference>
<gene>
    <name evidence="11" type="ORF">RJ639_025856</name>
</gene>
<dbReference type="PRINTS" id="PR00385">
    <property type="entry name" value="P450"/>
</dbReference>
<dbReference type="Proteomes" id="UP001188597">
    <property type="component" value="Unassembled WGS sequence"/>
</dbReference>
<evidence type="ECO:0000256" key="4">
    <source>
        <dbReference type="ARBA" id="ARBA00022692"/>
    </source>
</evidence>
<keyword evidence="6" id="KW-1133">Transmembrane helix</keyword>
<dbReference type="PANTHER" id="PTHR47947:SF62">
    <property type="entry name" value="CYTOCHROME P450, FAMILY 81, SUBFAMILY D, POLYPEPTIDE 5"/>
    <property type="match status" value="1"/>
</dbReference>
<comment type="caution">
    <text evidence="11">The sequence shown here is derived from an EMBL/GenBank/DDBJ whole genome shotgun (WGS) entry which is preliminary data.</text>
</comment>
<comment type="similarity">
    <text evidence="2">Belongs to the cytochrome P450 family.</text>
</comment>
<comment type="subcellular location">
    <subcellularLocation>
        <location evidence="1">Membrane</location>
        <topology evidence="1">Single-pass membrane protein</topology>
    </subcellularLocation>
</comment>
<evidence type="ECO:0000256" key="2">
    <source>
        <dbReference type="ARBA" id="ARBA00010617"/>
    </source>
</evidence>
<accession>A0AA88SQS4</accession>
<evidence type="ECO:0000313" key="12">
    <source>
        <dbReference type="Proteomes" id="UP001188597"/>
    </source>
</evidence>
<dbReference type="PRINTS" id="PR00463">
    <property type="entry name" value="EP450I"/>
</dbReference>
<keyword evidence="7" id="KW-0560">Oxidoreductase</keyword>
<proteinExistence type="inferred from homology"/>
<dbReference type="InterPro" id="IPR001128">
    <property type="entry name" value="Cyt_P450"/>
</dbReference>
<evidence type="ECO:0000256" key="3">
    <source>
        <dbReference type="ARBA" id="ARBA00022617"/>
    </source>
</evidence>
<dbReference type="Gene3D" id="1.10.630.10">
    <property type="entry name" value="Cytochrome P450"/>
    <property type="match status" value="1"/>
</dbReference>
<evidence type="ECO:0000256" key="1">
    <source>
        <dbReference type="ARBA" id="ARBA00004167"/>
    </source>
</evidence>
<keyword evidence="5" id="KW-0479">Metal-binding</keyword>
<keyword evidence="3" id="KW-0349">Heme</keyword>
<evidence type="ECO:0000256" key="5">
    <source>
        <dbReference type="ARBA" id="ARBA00022723"/>
    </source>
</evidence>